<dbReference type="AlphaFoldDB" id="A0EF62"/>
<dbReference type="InParanoid" id="A0EF62"/>
<sequence length="162" mass="19848">MIGNQLGVNDSDNQNSIRSKCSSRKKERIRIYQRRKKQINNKAKQKNQREQKLRLQKQRQKKQRSRSKKKQLKNRKINKIKYYREDKYQKTSEFVVENRVLIDYGQGLKILKEKKNQREKRERDSEKELRLSQKQQEKEKDSQVKKILKEKKFFLTTIIPLL</sequence>
<dbReference type="HOGENOM" id="CLU_1638662_0_0_1"/>
<reference evidence="2 3" key="1">
    <citation type="journal article" date="2006" name="Nature">
        <title>Global trends of whole-genome duplications revealed by the ciliate Paramecium tetraurelia.</title>
        <authorList>
            <consortium name="Genoscope"/>
            <person name="Aury J.-M."/>
            <person name="Jaillon O."/>
            <person name="Duret L."/>
            <person name="Noel B."/>
            <person name="Jubin C."/>
            <person name="Porcel B.M."/>
            <person name="Segurens B."/>
            <person name="Daubin V."/>
            <person name="Anthouard V."/>
            <person name="Aiach N."/>
            <person name="Arnaiz O."/>
            <person name="Billaut A."/>
            <person name="Beisson J."/>
            <person name="Blanc I."/>
            <person name="Bouhouche K."/>
            <person name="Camara F."/>
            <person name="Duharcourt S."/>
            <person name="Guigo R."/>
            <person name="Gogendeau D."/>
            <person name="Katinka M."/>
            <person name="Keller A.-M."/>
            <person name="Kissmehl R."/>
            <person name="Klotz C."/>
            <person name="Koll F."/>
            <person name="Le Moue A."/>
            <person name="Lepere C."/>
            <person name="Malinsky S."/>
            <person name="Nowacki M."/>
            <person name="Nowak J.K."/>
            <person name="Plattner H."/>
            <person name="Poulain J."/>
            <person name="Ruiz F."/>
            <person name="Serrano V."/>
            <person name="Zagulski M."/>
            <person name="Dessen P."/>
            <person name="Betermier M."/>
            <person name="Weissenbach J."/>
            <person name="Scarpelli C."/>
            <person name="Schachter V."/>
            <person name="Sperling L."/>
            <person name="Meyer E."/>
            <person name="Cohen J."/>
            <person name="Wincker P."/>
        </authorList>
    </citation>
    <scope>NUCLEOTIDE SEQUENCE [LARGE SCALE GENOMIC DNA]</scope>
    <source>
        <strain evidence="2 3">Stock d4-2</strain>
    </source>
</reference>
<feature type="region of interest" description="Disordered" evidence="1">
    <location>
        <begin position="114"/>
        <end position="143"/>
    </location>
</feature>
<dbReference type="GeneID" id="5047126"/>
<evidence type="ECO:0000313" key="2">
    <source>
        <dbReference type="EMBL" id="CAK93953.1"/>
    </source>
</evidence>
<dbReference type="EMBL" id="CT868675">
    <property type="protein sequence ID" value="CAK93953.1"/>
    <property type="molecule type" value="Genomic_DNA"/>
</dbReference>
<accession>A0EF62</accession>
<gene>
    <name evidence="2" type="ORF">GSPATT00026276001</name>
</gene>
<protein>
    <recommendedName>
        <fullName evidence="4">BZIP domain-containing protein</fullName>
    </recommendedName>
</protein>
<dbReference type="KEGG" id="ptm:GSPATT00026276001"/>
<feature type="compositionally biased region" description="Polar residues" evidence="1">
    <location>
        <begin position="1"/>
        <end position="20"/>
    </location>
</feature>
<organism evidence="2 3">
    <name type="scientific">Paramecium tetraurelia</name>
    <dbReference type="NCBI Taxonomy" id="5888"/>
    <lineage>
        <taxon>Eukaryota</taxon>
        <taxon>Sar</taxon>
        <taxon>Alveolata</taxon>
        <taxon>Ciliophora</taxon>
        <taxon>Intramacronucleata</taxon>
        <taxon>Oligohymenophorea</taxon>
        <taxon>Peniculida</taxon>
        <taxon>Parameciidae</taxon>
        <taxon>Paramecium</taxon>
    </lineage>
</organism>
<evidence type="ECO:0008006" key="4">
    <source>
        <dbReference type="Google" id="ProtNLM"/>
    </source>
</evidence>
<proteinExistence type="predicted"/>
<dbReference type="Proteomes" id="UP000000600">
    <property type="component" value="Unassembled WGS sequence"/>
</dbReference>
<evidence type="ECO:0000256" key="1">
    <source>
        <dbReference type="SAM" id="MobiDB-lite"/>
    </source>
</evidence>
<name>A0EF62_PARTE</name>
<feature type="compositionally biased region" description="Basic residues" evidence="1">
    <location>
        <begin position="21"/>
        <end position="46"/>
    </location>
</feature>
<feature type="region of interest" description="Disordered" evidence="1">
    <location>
        <begin position="1"/>
        <end position="78"/>
    </location>
</feature>
<keyword evidence="3" id="KW-1185">Reference proteome</keyword>
<dbReference type="RefSeq" id="XP_001461326.1">
    <property type="nucleotide sequence ID" value="XM_001461289.1"/>
</dbReference>
<evidence type="ECO:0000313" key="3">
    <source>
        <dbReference type="Proteomes" id="UP000000600"/>
    </source>
</evidence>
<feature type="compositionally biased region" description="Basic residues" evidence="1">
    <location>
        <begin position="54"/>
        <end position="78"/>
    </location>
</feature>